<feature type="region of interest" description="Disordered" evidence="3">
    <location>
        <begin position="202"/>
        <end position="228"/>
    </location>
</feature>
<feature type="compositionally biased region" description="Basic and acidic residues" evidence="3">
    <location>
        <begin position="507"/>
        <end position="521"/>
    </location>
</feature>
<feature type="region of interest" description="Disordered" evidence="3">
    <location>
        <begin position="172"/>
        <end position="191"/>
    </location>
</feature>
<keyword evidence="6" id="KW-1185">Reference proteome</keyword>
<feature type="region of interest" description="Disordered" evidence="3">
    <location>
        <begin position="1004"/>
        <end position="1026"/>
    </location>
</feature>
<feature type="domain" description="DH" evidence="4">
    <location>
        <begin position="1052"/>
        <end position="1243"/>
    </location>
</feature>
<dbReference type="Proteomes" id="UP000596742">
    <property type="component" value="Unassembled WGS sequence"/>
</dbReference>
<feature type="compositionally biased region" description="Basic and acidic residues" evidence="3">
    <location>
        <begin position="425"/>
        <end position="437"/>
    </location>
</feature>
<dbReference type="PROSITE" id="PS50010">
    <property type="entry name" value="DH_2"/>
    <property type="match status" value="1"/>
</dbReference>
<feature type="compositionally biased region" description="Basic and acidic residues" evidence="3">
    <location>
        <begin position="451"/>
        <end position="462"/>
    </location>
</feature>
<evidence type="ECO:0000313" key="6">
    <source>
        <dbReference type="Proteomes" id="UP000596742"/>
    </source>
</evidence>
<dbReference type="GO" id="GO:0035025">
    <property type="term" value="P:positive regulation of Rho protein signal transduction"/>
    <property type="evidence" value="ECO:0007669"/>
    <property type="project" value="TreeGrafter"/>
</dbReference>
<feature type="region of interest" description="Disordered" evidence="3">
    <location>
        <begin position="48"/>
        <end position="128"/>
    </location>
</feature>
<feature type="region of interest" description="Disordered" evidence="3">
    <location>
        <begin position="797"/>
        <end position="935"/>
    </location>
</feature>
<feature type="compositionally biased region" description="Polar residues" evidence="3">
    <location>
        <begin position="438"/>
        <end position="449"/>
    </location>
</feature>
<dbReference type="PANTHER" id="PTHR46006:SF5">
    <property type="entry name" value="DH DOMAIN-CONTAINING PROTEIN"/>
    <property type="match status" value="1"/>
</dbReference>
<feature type="region of interest" description="Disordered" evidence="3">
    <location>
        <begin position="653"/>
        <end position="729"/>
    </location>
</feature>
<gene>
    <name evidence="5" type="ORF">MGAL_10B024582</name>
</gene>
<sequence>METEQDELLFTARPINTTRRDSGLDVGFDSISKTKLVRRDSGLDISDLDKFKKKQSRAKSHDSGNDDHGLSTTSVSSIDDIDFRHSGSPVFSKTSPRKSELQAMENSIGKGKNETDSDKIPSSKENCKDIQIDDLENLEFTNSESQNVLEDESKSIVIGESEILSFELKNSENSENKKIPGDSEKTSKSGSVVLCRKKKVNSKGDAGLRTPLTSKPPRPESCRPSSVSRVSVSSRVDVMLNSDLFKKYLSKHENLIDKISLRQGRGAGMKKALSNLDLSQLDFDDDQSQEKKTNLISTFSFNDDKLKSEWENSPVTRTRRNTVCEYDYNRGEGSDKENTNILDNEKENDILRSSVDSSLSKQRTSNRKKFAIPSFHEFKMSKHFKEIPEEGPYDDEEQSSCENCDKNRTYENEKPKSRSHSRCQRIKEKYFQNHEDQTLGSNNDASGGNDSLHDLEAEDKSDASVTENSANVPKEKSKSARRSEIPIPVKIKSSSSPVSSPRQQKILVDRNEIKKDHEKPQKSRILPKTPDESGNGLPPKHISEPKKRVVLRASRKRKMGQKKPFLRSQSDSQLKVDSAKHSGKSLEEVKMKFKPPPLEIKSVQSCETFSAYSPLFSASTFDSSSNPSSATVGSFDFSSDHVIKFNIGEQETPLKGGNTVHNTENLTTRGDNNLHLSNNSSKGDYLMDSTESNEPSANLRAAHSESSTLNSGTENCESMSGKDNSERFLPRNNSFDTILSQRNTFDSILSNNDAFNDIISKKDTFSPILSSNVIAGKITSGKDNSCDIQNVELWSDNSDKPIESSVPSSSSDCSDKVNDNSVSQNYSENRSSPTDCISDKVDNYLSQQNLQVEDDSKSSVTRSTSDVCNSTTSDALKKRRERKDRPYKSDPFTGSSHLPAGKPRTTSSSKNDIFETDEISLEEVEEEESSIISEQEWEKERKKLHRLSDVSSDSGVIGPEYPPSPTSTVFSTGSSFVGADGNDMGTEISLLGRGLLYSDFSDCGGRSGPKSPRSPHSPRSPRKVNSGCKECGNYETNNRTKICSKCEKKSIERKDIIKEIKDTEESYGRDLAILKEHFFKPMKSAGLLSLEHLEGIFLNLEELIHVNTQFVKKLQGAVDIAVKKGDENLRTMSIGNLFLDSSSLILAFENYCVNQGQAAVLLEQLEREKELLRIFLKVSQDENPVLRRMPLTSFLMVPVQRIMRYPLLLERLYKFTSGDHTDKSSLMEAKLKIEDILDHINSKTKHSGTVKLKRKISENMSQRISITEKIEVNKVAIDILGWNRKEVCDIIISRLQVAPLSDQTWAAKRLKTMKFSTVHCVLLTLGQSDTDITDNDEDNLLFARKSKVIQAAVVLIKEKNGKYQTFREPFILNRCVVSIEPDVENAFELSDLSRDSYVFKGEDLKELKSFLQTVKQQTLNLASWRKRRNALPNIMIKHMV</sequence>
<feature type="compositionally biased region" description="Polar residues" evidence="3">
    <location>
        <begin position="824"/>
        <end position="835"/>
    </location>
</feature>
<feature type="region of interest" description="Disordered" evidence="3">
    <location>
        <begin position="329"/>
        <end position="348"/>
    </location>
</feature>
<feature type="compositionally biased region" description="Basic and acidic residues" evidence="3">
    <location>
        <begin position="111"/>
        <end position="128"/>
    </location>
</feature>
<feature type="compositionally biased region" description="Polar residues" evidence="3">
    <location>
        <begin position="858"/>
        <end position="874"/>
    </location>
</feature>
<dbReference type="SMART" id="SM00325">
    <property type="entry name" value="RhoGEF"/>
    <property type="match status" value="1"/>
</dbReference>
<dbReference type="PANTHER" id="PTHR46006">
    <property type="entry name" value="RHO GUANINE NUCLEOTIDE EXCHANGE FACTOR AT 64C, ISOFORM A"/>
    <property type="match status" value="1"/>
</dbReference>
<feature type="region of interest" description="Disordered" evidence="3">
    <location>
        <begin position="1"/>
        <end position="26"/>
    </location>
</feature>
<evidence type="ECO:0000256" key="1">
    <source>
        <dbReference type="ARBA" id="ARBA00004496"/>
    </source>
</evidence>
<feature type="compositionally biased region" description="Basic and acidic residues" evidence="3">
    <location>
        <begin position="59"/>
        <end position="69"/>
    </location>
</feature>
<dbReference type="SUPFAM" id="SSF48065">
    <property type="entry name" value="DBL homology domain (DH-domain)"/>
    <property type="match status" value="1"/>
</dbReference>
<feature type="compositionally biased region" description="Polar residues" evidence="3">
    <location>
        <begin position="704"/>
        <end position="722"/>
    </location>
</feature>
<keyword evidence="2" id="KW-0963">Cytoplasm</keyword>
<dbReference type="EMBL" id="UYJE01002959">
    <property type="protein sequence ID" value="VDI15277.1"/>
    <property type="molecule type" value="Genomic_DNA"/>
</dbReference>
<dbReference type="GO" id="GO:0005085">
    <property type="term" value="F:guanyl-nucleotide exchange factor activity"/>
    <property type="evidence" value="ECO:0007669"/>
    <property type="project" value="InterPro"/>
</dbReference>
<dbReference type="InterPro" id="IPR000219">
    <property type="entry name" value="DH_dom"/>
</dbReference>
<proteinExistence type="predicted"/>
<feature type="compositionally biased region" description="Polar residues" evidence="3">
    <location>
        <begin position="659"/>
        <end position="682"/>
    </location>
</feature>
<comment type="subcellular location">
    <subcellularLocation>
        <location evidence="1">Cytoplasm</location>
    </subcellularLocation>
</comment>
<evidence type="ECO:0000313" key="5">
    <source>
        <dbReference type="EMBL" id="VDI15277.1"/>
    </source>
</evidence>
<dbReference type="Gene3D" id="1.20.900.10">
    <property type="entry name" value="Dbl homology (DH) domain"/>
    <property type="match status" value="1"/>
</dbReference>
<organism evidence="5 6">
    <name type="scientific">Mytilus galloprovincialis</name>
    <name type="common">Mediterranean mussel</name>
    <dbReference type="NCBI Taxonomy" id="29158"/>
    <lineage>
        <taxon>Eukaryota</taxon>
        <taxon>Metazoa</taxon>
        <taxon>Spiralia</taxon>
        <taxon>Lophotrochozoa</taxon>
        <taxon>Mollusca</taxon>
        <taxon>Bivalvia</taxon>
        <taxon>Autobranchia</taxon>
        <taxon>Pteriomorphia</taxon>
        <taxon>Mytilida</taxon>
        <taxon>Mytiloidea</taxon>
        <taxon>Mytilidae</taxon>
        <taxon>Mytilinae</taxon>
        <taxon>Mytilus</taxon>
    </lineage>
</organism>
<dbReference type="CDD" id="cd00160">
    <property type="entry name" value="RhoGEF"/>
    <property type="match status" value="1"/>
</dbReference>
<evidence type="ECO:0000259" key="4">
    <source>
        <dbReference type="PROSITE" id="PS50010"/>
    </source>
</evidence>
<feature type="compositionally biased region" description="Low complexity" evidence="3">
    <location>
        <begin position="803"/>
        <end position="812"/>
    </location>
</feature>
<dbReference type="OrthoDB" id="6126607at2759"/>
<feature type="compositionally biased region" description="Basic residues" evidence="3">
    <location>
        <begin position="548"/>
        <end position="565"/>
    </location>
</feature>
<name>A0A8B6D8X9_MYTGA</name>
<feature type="compositionally biased region" description="Basic and acidic residues" evidence="3">
    <location>
        <begin position="473"/>
        <end position="484"/>
    </location>
</feature>
<dbReference type="Pfam" id="PF00621">
    <property type="entry name" value="RhoGEF"/>
    <property type="match status" value="1"/>
</dbReference>
<feature type="compositionally biased region" description="Basic and acidic residues" evidence="3">
    <location>
        <begin position="403"/>
        <end position="416"/>
    </location>
</feature>
<feature type="compositionally biased region" description="Acidic residues" evidence="3">
    <location>
        <begin position="914"/>
        <end position="929"/>
    </location>
</feature>
<feature type="compositionally biased region" description="Acidic residues" evidence="3">
    <location>
        <begin position="389"/>
        <end position="399"/>
    </location>
</feature>
<feature type="region of interest" description="Disordered" evidence="3">
    <location>
        <begin position="388"/>
        <end position="583"/>
    </location>
</feature>
<evidence type="ECO:0000256" key="3">
    <source>
        <dbReference type="SAM" id="MobiDB-lite"/>
    </source>
</evidence>
<feature type="region of interest" description="Disordered" evidence="3">
    <location>
        <begin position="950"/>
        <end position="969"/>
    </location>
</feature>
<dbReference type="InterPro" id="IPR051480">
    <property type="entry name" value="Endocytic_GEF_Adapter"/>
</dbReference>
<feature type="compositionally biased region" description="Low complexity" evidence="3">
    <location>
        <begin position="485"/>
        <end position="501"/>
    </location>
</feature>
<evidence type="ECO:0000256" key="2">
    <source>
        <dbReference type="ARBA" id="ARBA00022490"/>
    </source>
</evidence>
<dbReference type="InterPro" id="IPR035899">
    <property type="entry name" value="DBL_dom_sf"/>
</dbReference>
<dbReference type="GO" id="GO:0005737">
    <property type="term" value="C:cytoplasm"/>
    <property type="evidence" value="ECO:0007669"/>
    <property type="project" value="UniProtKB-SubCell"/>
</dbReference>
<feature type="compositionally biased region" description="Basic and acidic residues" evidence="3">
    <location>
        <begin position="172"/>
        <end position="187"/>
    </location>
</feature>
<reference evidence="5" key="1">
    <citation type="submission" date="2018-11" db="EMBL/GenBank/DDBJ databases">
        <authorList>
            <person name="Alioto T."/>
            <person name="Alioto T."/>
        </authorList>
    </citation>
    <scope>NUCLEOTIDE SEQUENCE</scope>
</reference>
<accession>A0A8B6D8X9</accession>
<protein>
    <recommendedName>
        <fullName evidence="4">DH domain-containing protein</fullName>
    </recommendedName>
</protein>
<comment type="caution">
    <text evidence="5">The sequence shown here is derived from an EMBL/GenBank/DDBJ whole genome shotgun (WGS) entry which is preliminary data.</text>
</comment>